<evidence type="ECO:0000256" key="1">
    <source>
        <dbReference type="SAM" id="MobiDB-lite"/>
    </source>
</evidence>
<evidence type="ECO:0000313" key="2">
    <source>
        <dbReference type="EMBL" id="JAC05922.1"/>
    </source>
</evidence>
<dbReference type="RefSeq" id="XP_012159272.1">
    <property type="nucleotide sequence ID" value="XM_012303882.3"/>
</dbReference>
<feature type="compositionally biased region" description="Acidic residues" evidence="1">
    <location>
        <begin position="8"/>
        <end position="18"/>
    </location>
</feature>
<reference evidence="2" key="1">
    <citation type="submission" date="2013-07" db="EMBL/GenBank/DDBJ databases">
        <authorList>
            <person name="Geib S."/>
        </authorList>
    </citation>
    <scope>NUCLEOTIDE SEQUENCE</scope>
</reference>
<protein>
    <recommendedName>
        <fullName evidence="3">Protein CUSTOS</fullName>
    </recommendedName>
</protein>
<dbReference type="AlphaFoldDB" id="W8CBA6"/>
<sequence>MRPRDNEESSSDSDDGNDEQMRQFLEAADTTLLTNTMYQMPLVEHSVEENITESLEKVEEIVIERKEQKSNRYLLEESAKDTAEFIATDAVKKHVAKKLSEIIARNVEFFNVDTPTKFQKPGKSRITLIAGADCYVKSYEEFEYETEGPTKRPVIKRRKIDAEETETPQELIASAAVSVEDVTSGRLTAGWQPRKERKDKVFYYKSDSVGTLHSKPADNEFTKQRKKNQWNESKIKLKRKTTTS</sequence>
<dbReference type="GeneID" id="101456404"/>
<accession>W8CBA6</accession>
<proteinExistence type="evidence at transcript level"/>
<dbReference type="KEGG" id="ccat:101456404"/>
<dbReference type="OrthoDB" id="8196889at2759"/>
<evidence type="ECO:0008006" key="3">
    <source>
        <dbReference type="Google" id="ProtNLM"/>
    </source>
</evidence>
<feature type="region of interest" description="Disordered" evidence="1">
    <location>
        <begin position="213"/>
        <end position="244"/>
    </location>
</feature>
<reference evidence="2" key="2">
    <citation type="journal article" date="2014" name="BMC Genomics">
        <title>A genomic perspective to assessing quality of mass-reared SIT flies used in Mediterranean fruit fly (Ceratitis capitata) eradication in California.</title>
        <authorList>
            <person name="Calla B."/>
            <person name="Hall B."/>
            <person name="Hou S."/>
            <person name="Geib S.M."/>
        </authorList>
    </citation>
    <scope>NUCLEOTIDE SEQUENCE</scope>
</reference>
<name>W8CBA6_CERCA</name>
<organism evidence="2">
    <name type="scientific">Ceratitis capitata</name>
    <name type="common">Mediterranean fruit fly</name>
    <name type="synonym">Tephritis capitata</name>
    <dbReference type="NCBI Taxonomy" id="7213"/>
    <lineage>
        <taxon>Eukaryota</taxon>
        <taxon>Metazoa</taxon>
        <taxon>Ecdysozoa</taxon>
        <taxon>Arthropoda</taxon>
        <taxon>Hexapoda</taxon>
        <taxon>Insecta</taxon>
        <taxon>Pterygota</taxon>
        <taxon>Neoptera</taxon>
        <taxon>Endopterygota</taxon>
        <taxon>Diptera</taxon>
        <taxon>Brachycera</taxon>
        <taxon>Muscomorpha</taxon>
        <taxon>Tephritoidea</taxon>
        <taxon>Tephritidae</taxon>
        <taxon>Ceratitis</taxon>
        <taxon>Ceratitis</taxon>
    </lineage>
</organism>
<feature type="region of interest" description="Disordered" evidence="1">
    <location>
        <begin position="1"/>
        <end position="22"/>
    </location>
</feature>
<dbReference type="EMBL" id="GAMC01000634">
    <property type="protein sequence ID" value="JAC05922.1"/>
    <property type="molecule type" value="mRNA"/>
</dbReference>